<gene>
    <name evidence="2" type="ORF">CCMA1212_008581</name>
</gene>
<evidence type="ECO:0000313" key="2">
    <source>
        <dbReference type="EMBL" id="TFA99713.1"/>
    </source>
</evidence>
<sequence length="77" mass="9295">MENELVVLMPFRQLFKREKNSACLADPRRAVRRPWAEGISPPLFERRRRWLGRRKSKTGSRCHRDLEEEEEEEKDGK</sequence>
<feature type="compositionally biased region" description="Acidic residues" evidence="1">
    <location>
        <begin position="67"/>
        <end position="77"/>
    </location>
</feature>
<dbReference type="RefSeq" id="XP_073555915.1">
    <property type="nucleotide sequence ID" value="XM_073705705.1"/>
</dbReference>
<reference evidence="2 3" key="1">
    <citation type="submission" date="2018-01" db="EMBL/GenBank/DDBJ databases">
        <title>Genome characterization of the sugarcane-associated fungus Trichoderma ghanense CCMA-1212 and their application in lignocelulose bioconversion.</title>
        <authorList>
            <person name="Steindorff A.S."/>
            <person name="Mendes T.D."/>
            <person name="Vilela E.S.D."/>
            <person name="Rodrigues D.S."/>
            <person name="Formighieri E.F."/>
            <person name="Melo I.S."/>
            <person name="Favaro L.C.L."/>
        </authorList>
    </citation>
    <scope>NUCLEOTIDE SEQUENCE [LARGE SCALE GENOMIC DNA]</scope>
    <source>
        <strain evidence="2 3">CCMA-1212</strain>
    </source>
</reference>
<dbReference type="GeneID" id="300580155"/>
<comment type="caution">
    <text evidence="2">The sequence shown here is derived from an EMBL/GenBank/DDBJ whole genome shotgun (WGS) entry which is preliminary data.</text>
</comment>
<name>A0ABY2GWA3_9HYPO</name>
<dbReference type="EMBL" id="PPTA01000013">
    <property type="protein sequence ID" value="TFA99713.1"/>
    <property type="molecule type" value="Genomic_DNA"/>
</dbReference>
<protein>
    <submittedName>
        <fullName evidence="2">Uncharacterized protein</fullName>
    </submittedName>
</protein>
<accession>A0ABY2GWA3</accession>
<organism evidence="2 3">
    <name type="scientific">Trichoderma ghanense</name>
    <dbReference type="NCBI Taxonomy" id="65468"/>
    <lineage>
        <taxon>Eukaryota</taxon>
        <taxon>Fungi</taxon>
        <taxon>Dikarya</taxon>
        <taxon>Ascomycota</taxon>
        <taxon>Pezizomycotina</taxon>
        <taxon>Sordariomycetes</taxon>
        <taxon>Hypocreomycetidae</taxon>
        <taxon>Hypocreales</taxon>
        <taxon>Hypocreaceae</taxon>
        <taxon>Trichoderma</taxon>
    </lineage>
</organism>
<keyword evidence="3" id="KW-1185">Reference proteome</keyword>
<feature type="region of interest" description="Disordered" evidence="1">
    <location>
        <begin position="53"/>
        <end position="77"/>
    </location>
</feature>
<dbReference type="Proteomes" id="UP001642720">
    <property type="component" value="Unassembled WGS sequence"/>
</dbReference>
<evidence type="ECO:0000313" key="3">
    <source>
        <dbReference type="Proteomes" id="UP001642720"/>
    </source>
</evidence>
<proteinExistence type="predicted"/>
<evidence type="ECO:0000256" key="1">
    <source>
        <dbReference type="SAM" id="MobiDB-lite"/>
    </source>
</evidence>